<proteinExistence type="predicted"/>
<evidence type="ECO:0000256" key="1">
    <source>
        <dbReference type="SAM" id="MobiDB-lite"/>
    </source>
</evidence>
<sequence length="406" mass="46454">MLFKRFRLFTLLTLVTALALLALLALRRGDHQRPKVQAPRPPPPLPREKAVARSCGEVHELEQFLNCAAQHSWRGTSSADVDELMRLAAERIGAPTSFVDSYGLVLEPERNWCHRKARYLRQAAQQKNTNQTTGQAFFQENWEPNFSCALEERLGRYGDGGKWVCDVHSLHLRPQLFRSLGHSQYRCVVYSFGSNNDFSFEERLHERLPHCQIFVFDATSSPPDPPRDYIQYYSRMLRAAESSDSLGDIVTDLNHWEQPVNLEVLKVDIEHGEYDALLGAFDIAKLIRTGHKKLSELNDEESRALLTWRALRRARQVLIELHFLENATESGHAFFEGMDEAGFVIFHKEPNIQYTGGTFVEYAFLRLEDSFFRDEHGRHLGETIRHGGSASLPHPCKAQEGRRPAG</sequence>
<organism evidence="3 4">
    <name type="scientific">Cyanidium caldarium</name>
    <name type="common">Red alga</name>
    <dbReference type="NCBI Taxonomy" id="2771"/>
    <lineage>
        <taxon>Eukaryota</taxon>
        <taxon>Rhodophyta</taxon>
        <taxon>Bangiophyceae</taxon>
        <taxon>Cyanidiales</taxon>
        <taxon>Cyanidiaceae</taxon>
        <taxon>Cyanidium</taxon>
    </lineage>
</organism>
<dbReference type="Proteomes" id="UP001301350">
    <property type="component" value="Unassembled WGS sequence"/>
</dbReference>
<protein>
    <recommendedName>
        <fullName evidence="2">Methyltransferase domain-containing protein</fullName>
    </recommendedName>
</protein>
<accession>A0AAV9J1E7</accession>
<dbReference type="Pfam" id="PF13383">
    <property type="entry name" value="Methyltransf_22"/>
    <property type="match status" value="2"/>
</dbReference>
<gene>
    <name evidence="3" type="ORF">CDCA_CDCA17G4344</name>
</gene>
<evidence type="ECO:0000259" key="2">
    <source>
        <dbReference type="Pfam" id="PF13383"/>
    </source>
</evidence>
<dbReference type="AlphaFoldDB" id="A0AAV9J1E7"/>
<evidence type="ECO:0000313" key="4">
    <source>
        <dbReference type="Proteomes" id="UP001301350"/>
    </source>
</evidence>
<reference evidence="3 4" key="1">
    <citation type="submission" date="2022-07" db="EMBL/GenBank/DDBJ databases">
        <title>Genome-wide signatures of adaptation to extreme environments.</title>
        <authorList>
            <person name="Cho C.H."/>
            <person name="Yoon H.S."/>
        </authorList>
    </citation>
    <scope>NUCLEOTIDE SEQUENCE [LARGE SCALE GENOMIC DNA]</scope>
    <source>
        <strain evidence="3 4">DBV 063 E5</strain>
    </source>
</reference>
<dbReference type="PANTHER" id="PTHR32026:SF27">
    <property type="entry name" value="METHYLTRANSFERASE FKBM DOMAIN-CONTAINING PROTEIN-RELATED"/>
    <property type="match status" value="1"/>
</dbReference>
<dbReference type="InterPro" id="IPR025714">
    <property type="entry name" value="Methyltranfer_dom"/>
</dbReference>
<feature type="domain" description="Methyltransferase" evidence="2">
    <location>
        <begin position="313"/>
        <end position="365"/>
    </location>
</feature>
<name>A0AAV9J1E7_CYACA</name>
<comment type="caution">
    <text evidence="3">The sequence shown here is derived from an EMBL/GenBank/DDBJ whole genome shotgun (WGS) entry which is preliminary data.</text>
</comment>
<feature type="region of interest" description="Disordered" evidence="1">
    <location>
        <begin position="382"/>
        <end position="406"/>
    </location>
</feature>
<keyword evidence="4" id="KW-1185">Reference proteome</keyword>
<feature type="domain" description="Methyltransferase" evidence="2">
    <location>
        <begin position="111"/>
        <end position="275"/>
    </location>
</feature>
<evidence type="ECO:0000313" key="3">
    <source>
        <dbReference type="EMBL" id="KAK4538319.1"/>
    </source>
</evidence>
<dbReference type="InterPro" id="IPR026913">
    <property type="entry name" value="METTL24"/>
</dbReference>
<dbReference type="EMBL" id="JANCYW010000017">
    <property type="protein sequence ID" value="KAK4538319.1"/>
    <property type="molecule type" value="Genomic_DNA"/>
</dbReference>
<feature type="compositionally biased region" description="Basic and acidic residues" evidence="1">
    <location>
        <begin position="397"/>
        <end position="406"/>
    </location>
</feature>
<dbReference type="PANTHER" id="PTHR32026">
    <property type="entry name" value="METHYLTRANSFERASE-LIKE PROTEIN 24"/>
    <property type="match status" value="1"/>
</dbReference>